<organism evidence="2 3">
    <name type="scientific">Mesorhizobium waimense</name>
    <dbReference type="NCBI Taxonomy" id="1300307"/>
    <lineage>
        <taxon>Bacteria</taxon>
        <taxon>Pseudomonadati</taxon>
        <taxon>Pseudomonadota</taxon>
        <taxon>Alphaproteobacteria</taxon>
        <taxon>Hyphomicrobiales</taxon>
        <taxon>Phyllobacteriaceae</taxon>
        <taxon>Mesorhizobium</taxon>
    </lineage>
</organism>
<feature type="region of interest" description="Disordered" evidence="1">
    <location>
        <begin position="33"/>
        <end position="72"/>
    </location>
</feature>
<protein>
    <submittedName>
        <fullName evidence="2">Uncharacterized protein</fullName>
    </submittedName>
</protein>
<evidence type="ECO:0000256" key="1">
    <source>
        <dbReference type="SAM" id="MobiDB-lite"/>
    </source>
</evidence>
<name>A0A3A5K4Z2_9HYPH</name>
<sequence length="72" mass="7984">MATRIDSDRDARAKRVAQEIIDLERKAREAKTARLREARIAQEAANPQPAGEPDAKPKAPRPPMNKKPRTGA</sequence>
<dbReference type="EMBL" id="QZWZ01000062">
    <property type="protein sequence ID" value="RJT27374.1"/>
    <property type="molecule type" value="Genomic_DNA"/>
</dbReference>
<proteinExistence type="predicted"/>
<dbReference type="Proteomes" id="UP000272706">
    <property type="component" value="Unassembled WGS sequence"/>
</dbReference>
<dbReference type="OrthoDB" id="8095598at2"/>
<evidence type="ECO:0000313" key="2">
    <source>
        <dbReference type="EMBL" id="RJT27374.1"/>
    </source>
</evidence>
<gene>
    <name evidence="2" type="ORF">D3227_36245</name>
</gene>
<reference evidence="2 3" key="1">
    <citation type="submission" date="2018-09" db="EMBL/GenBank/DDBJ databases">
        <title>Mesorhizobium carmichaelinearum sp. nov. isolated from Carmichaelinea spp. root nodules in New Zealand.</title>
        <authorList>
            <person name="De Meyer S.E."/>
        </authorList>
    </citation>
    <scope>NUCLEOTIDE SEQUENCE [LARGE SCALE GENOMIC DNA]</scope>
    <source>
        <strain evidence="2 3">ICMP19557</strain>
    </source>
</reference>
<dbReference type="AlphaFoldDB" id="A0A3A5K4Z2"/>
<accession>A0A3A5K4Z2</accession>
<keyword evidence="3" id="KW-1185">Reference proteome</keyword>
<comment type="caution">
    <text evidence="2">The sequence shown here is derived from an EMBL/GenBank/DDBJ whole genome shotgun (WGS) entry which is preliminary data.</text>
</comment>
<evidence type="ECO:0000313" key="3">
    <source>
        <dbReference type="Proteomes" id="UP000272706"/>
    </source>
</evidence>